<keyword evidence="11 12" id="KW-0472">Membrane</keyword>
<evidence type="ECO:0000256" key="9">
    <source>
        <dbReference type="ARBA" id="ARBA00022840"/>
    </source>
</evidence>
<evidence type="ECO:0000256" key="3">
    <source>
        <dbReference type="ARBA" id="ARBA00012438"/>
    </source>
</evidence>
<evidence type="ECO:0000259" key="13">
    <source>
        <dbReference type="PROSITE" id="PS50109"/>
    </source>
</evidence>
<keyword evidence="8 15" id="KW-0418">Kinase</keyword>
<dbReference type="SMART" id="SM00387">
    <property type="entry name" value="HATPase_c"/>
    <property type="match status" value="1"/>
</dbReference>
<sequence length="454" mass="49900">MSAGRKIFLVIASFIVGMSAVFVLLTYIVIRDSMDVMLHTSRKEELSEISESLTRYYTENGGSFEGAEAEVSLQGPGRNTDHEESILLVSPDQALLLHQGTAPPKLIRNLGVMRELTADGKLIGQLYYYDTDIANLTKLRIGTPTSIAILLGGGALLFVLLSLGAAYWISGRLTAPLRALIPFIDRLGKGEYGIQAPVVSKDEYGKVVLAFNGMSSKLKQAEIVRRNLAADVAHELRTPLTIVRGKLDLLQQSGQPIEPTDLLPVQDELIRLTRLVGDLHQLSLAEAGKLQLDVKSCDMTKLLQRLIDRISPETEDKALIVRFTSTTAHTTVPVDPNRITQVFLNLLINAVRYTPEGGDISVSLHEDADSKRLRIDIRDSGPGIDEQHLPHLFNRFYRTDQARARHQGGMGLGLAIAKELVDSHGGAIEVESRIGHGTTFKVSLPYLHPVRLPD</sequence>
<dbReference type="PROSITE" id="PS50885">
    <property type="entry name" value="HAMP"/>
    <property type="match status" value="1"/>
</dbReference>
<dbReference type="Pfam" id="PF02518">
    <property type="entry name" value="HATPase_c"/>
    <property type="match status" value="1"/>
</dbReference>
<dbReference type="CDD" id="cd00082">
    <property type="entry name" value="HisKA"/>
    <property type="match status" value="1"/>
</dbReference>
<accession>A0ABX3K0R7</accession>
<feature type="transmembrane region" description="Helical" evidence="12">
    <location>
        <begin position="147"/>
        <end position="169"/>
    </location>
</feature>
<dbReference type="InterPro" id="IPR004358">
    <property type="entry name" value="Sig_transdc_His_kin-like_C"/>
</dbReference>
<dbReference type="Gene3D" id="6.10.340.10">
    <property type="match status" value="1"/>
</dbReference>
<dbReference type="PANTHER" id="PTHR45453">
    <property type="entry name" value="PHOSPHATE REGULON SENSOR PROTEIN PHOR"/>
    <property type="match status" value="1"/>
</dbReference>
<keyword evidence="4" id="KW-1003">Cell membrane</keyword>
<dbReference type="SUPFAM" id="SSF158472">
    <property type="entry name" value="HAMP domain-like"/>
    <property type="match status" value="1"/>
</dbReference>
<evidence type="ECO:0000256" key="2">
    <source>
        <dbReference type="ARBA" id="ARBA00004651"/>
    </source>
</evidence>
<dbReference type="Pfam" id="PF00672">
    <property type="entry name" value="HAMP"/>
    <property type="match status" value="1"/>
</dbReference>
<keyword evidence="5" id="KW-0597">Phosphoprotein</keyword>
<dbReference type="PROSITE" id="PS50109">
    <property type="entry name" value="HIS_KIN"/>
    <property type="match status" value="1"/>
</dbReference>
<keyword evidence="6" id="KW-0808">Transferase</keyword>
<dbReference type="GO" id="GO:0016301">
    <property type="term" value="F:kinase activity"/>
    <property type="evidence" value="ECO:0007669"/>
    <property type="project" value="UniProtKB-KW"/>
</dbReference>
<dbReference type="InterPro" id="IPR005467">
    <property type="entry name" value="His_kinase_dom"/>
</dbReference>
<comment type="catalytic activity">
    <reaction evidence="1">
        <text>ATP + protein L-histidine = ADP + protein N-phospho-L-histidine.</text>
        <dbReference type="EC" id="2.7.13.3"/>
    </reaction>
</comment>
<keyword evidence="16" id="KW-1185">Reference proteome</keyword>
<feature type="domain" description="Histidine kinase" evidence="13">
    <location>
        <begin position="231"/>
        <end position="448"/>
    </location>
</feature>
<dbReference type="InterPro" id="IPR003660">
    <property type="entry name" value="HAMP_dom"/>
</dbReference>
<dbReference type="CDD" id="cd00075">
    <property type="entry name" value="HATPase"/>
    <property type="match status" value="1"/>
</dbReference>
<evidence type="ECO:0000313" key="15">
    <source>
        <dbReference type="EMBL" id="OOC63011.1"/>
    </source>
</evidence>
<feature type="domain" description="HAMP" evidence="14">
    <location>
        <begin position="171"/>
        <end position="223"/>
    </location>
</feature>
<evidence type="ECO:0000256" key="1">
    <source>
        <dbReference type="ARBA" id="ARBA00000085"/>
    </source>
</evidence>
<dbReference type="SMART" id="SM00388">
    <property type="entry name" value="HisKA"/>
    <property type="match status" value="1"/>
</dbReference>
<evidence type="ECO:0000256" key="8">
    <source>
        <dbReference type="ARBA" id="ARBA00022777"/>
    </source>
</evidence>
<evidence type="ECO:0000256" key="12">
    <source>
        <dbReference type="SAM" id="Phobius"/>
    </source>
</evidence>
<name>A0ABX3K0R7_9BACL</name>
<proteinExistence type="predicted"/>
<organism evidence="15 16">
    <name type="scientific">Paenibacillus ihbetae</name>
    <dbReference type="NCBI Taxonomy" id="1870820"/>
    <lineage>
        <taxon>Bacteria</taxon>
        <taxon>Bacillati</taxon>
        <taxon>Bacillota</taxon>
        <taxon>Bacilli</taxon>
        <taxon>Bacillales</taxon>
        <taxon>Paenibacillaceae</taxon>
        <taxon>Paenibacillus</taxon>
    </lineage>
</organism>
<comment type="caution">
    <text evidence="15">The sequence shown here is derived from an EMBL/GenBank/DDBJ whole genome shotgun (WGS) entry which is preliminary data.</text>
</comment>
<dbReference type="Gene3D" id="1.10.287.130">
    <property type="match status" value="1"/>
</dbReference>
<evidence type="ECO:0000259" key="14">
    <source>
        <dbReference type="PROSITE" id="PS50885"/>
    </source>
</evidence>
<keyword evidence="12" id="KW-0812">Transmembrane</keyword>
<dbReference type="EMBL" id="MRVI01000001">
    <property type="protein sequence ID" value="OOC63011.1"/>
    <property type="molecule type" value="Genomic_DNA"/>
</dbReference>
<keyword evidence="12" id="KW-1133">Transmembrane helix</keyword>
<protein>
    <recommendedName>
        <fullName evidence="3">histidine kinase</fullName>
        <ecNumber evidence="3">2.7.13.3</ecNumber>
    </recommendedName>
</protein>
<dbReference type="SMART" id="SM00304">
    <property type="entry name" value="HAMP"/>
    <property type="match status" value="1"/>
</dbReference>
<dbReference type="SUPFAM" id="SSF47384">
    <property type="entry name" value="Homodimeric domain of signal transducing histidine kinase"/>
    <property type="match status" value="1"/>
</dbReference>
<feature type="transmembrane region" description="Helical" evidence="12">
    <location>
        <begin position="7"/>
        <end position="30"/>
    </location>
</feature>
<keyword evidence="10" id="KW-0902">Two-component regulatory system</keyword>
<dbReference type="Pfam" id="PF00512">
    <property type="entry name" value="HisKA"/>
    <property type="match status" value="1"/>
</dbReference>
<dbReference type="PANTHER" id="PTHR45453:SF1">
    <property type="entry name" value="PHOSPHATE REGULON SENSOR PROTEIN PHOR"/>
    <property type="match status" value="1"/>
</dbReference>
<dbReference type="InterPro" id="IPR036097">
    <property type="entry name" value="HisK_dim/P_sf"/>
</dbReference>
<reference evidence="15 16" key="1">
    <citation type="submission" date="2016-12" db="EMBL/GenBank/DDBJ databases">
        <title>Genome sequencing and description of Paenibacillus sp. nov. from high altitude lake in the Indian Trans- Himalayas.</title>
        <authorList>
            <person name="Kiran S."/>
            <person name="Swarnkar M.K."/>
            <person name="Rana A."/>
            <person name="Tewari R."/>
            <person name="Gulati A."/>
        </authorList>
    </citation>
    <scope>NUCLEOTIDE SEQUENCE [LARGE SCALE GENOMIC DNA]</scope>
    <source>
        <strain evidence="15 16">IHBB 9951</strain>
    </source>
</reference>
<dbReference type="Gene3D" id="3.30.565.10">
    <property type="entry name" value="Histidine kinase-like ATPase, C-terminal domain"/>
    <property type="match status" value="1"/>
</dbReference>
<evidence type="ECO:0000256" key="4">
    <source>
        <dbReference type="ARBA" id="ARBA00022475"/>
    </source>
</evidence>
<evidence type="ECO:0000256" key="5">
    <source>
        <dbReference type="ARBA" id="ARBA00022553"/>
    </source>
</evidence>
<dbReference type="Proteomes" id="UP000189059">
    <property type="component" value="Unassembled WGS sequence"/>
</dbReference>
<dbReference type="RefSeq" id="WP_077567768.1">
    <property type="nucleotide sequence ID" value="NZ_MRVI01000001.1"/>
</dbReference>
<keyword evidence="7" id="KW-0547">Nucleotide-binding</keyword>
<dbReference type="EC" id="2.7.13.3" evidence="3"/>
<dbReference type="InterPro" id="IPR036890">
    <property type="entry name" value="HATPase_C_sf"/>
</dbReference>
<evidence type="ECO:0000256" key="7">
    <source>
        <dbReference type="ARBA" id="ARBA00022741"/>
    </source>
</evidence>
<dbReference type="InterPro" id="IPR003594">
    <property type="entry name" value="HATPase_dom"/>
</dbReference>
<dbReference type="CDD" id="cd06225">
    <property type="entry name" value="HAMP"/>
    <property type="match status" value="1"/>
</dbReference>
<comment type="subcellular location">
    <subcellularLocation>
        <location evidence="2">Cell membrane</location>
        <topology evidence="2">Multi-pass membrane protein</topology>
    </subcellularLocation>
</comment>
<evidence type="ECO:0000256" key="10">
    <source>
        <dbReference type="ARBA" id="ARBA00023012"/>
    </source>
</evidence>
<evidence type="ECO:0000313" key="16">
    <source>
        <dbReference type="Proteomes" id="UP000189059"/>
    </source>
</evidence>
<gene>
    <name evidence="15" type="ORF">BBD40_14730</name>
</gene>
<evidence type="ECO:0000256" key="11">
    <source>
        <dbReference type="ARBA" id="ARBA00023136"/>
    </source>
</evidence>
<dbReference type="SUPFAM" id="SSF55874">
    <property type="entry name" value="ATPase domain of HSP90 chaperone/DNA topoisomerase II/histidine kinase"/>
    <property type="match status" value="1"/>
</dbReference>
<dbReference type="InterPro" id="IPR050351">
    <property type="entry name" value="BphY/WalK/GraS-like"/>
</dbReference>
<keyword evidence="9" id="KW-0067">ATP-binding</keyword>
<dbReference type="PRINTS" id="PR00344">
    <property type="entry name" value="BCTRLSENSOR"/>
</dbReference>
<evidence type="ECO:0000256" key="6">
    <source>
        <dbReference type="ARBA" id="ARBA00022679"/>
    </source>
</evidence>
<dbReference type="InterPro" id="IPR003661">
    <property type="entry name" value="HisK_dim/P_dom"/>
</dbReference>